<keyword evidence="2" id="KW-0418">Kinase</keyword>
<dbReference type="Proteomes" id="UP001596203">
    <property type="component" value="Unassembled WGS sequence"/>
</dbReference>
<proteinExistence type="predicted"/>
<evidence type="ECO:0000313" key="6">
    <source>
        <dbReference type="EMBL" id="MFC6022861.1"/>
    </source>
</evidence>
<dbReference type="SUPFAM" id="SSF55781">
    <property type="entry name" value="GAF domain-like"/>
    <property type="match status" value="1"/>
</dbReference>
<reference evidence="7" key="1">
    <citation type="journal article" date="2019" name="Int. J. Syst. Evol. Microbiol.">
        <title>The Global Catalogue of Microorganisms (GCM) 10K type strain sequencing project: providing services to taxonomists for standard genome sequencing and annotation.</title>
        <authorList>
            <consortium name="The Broad Institute Genomics Platform"/>
            <consortium name="The Broad Institute Genome Sequencing Center for Infectious Disease"/>
            <person name="Wu L."/>
            <person name="Ma J."/>
        </authorList>
    </citation>
    <scope>NUCLEOTIDE SEQUENCE [LARGE SCALE GENOMIC DNA]</scope>
    <source>
        <strain evidence="7">ZS-35-S2</strain>
    </source>
</reference>
<dbReference type="SMART" id="SM00065">
    <property type="entry name" value="GAF"/>
    <property type="match status" value="1"/>
</dbReference>
<dbReference type="Gene3D" id="3.30.450.40">
    <property type="match status" value="1"/>
</dbReference>
<dbReference type="InterPro" id="IPR029016">
    <property type="entry name" value="GAF-like_dom_sf"/>
</dbReference>
<dbReference type="SUPFAM" id="SSF52172">
    <property type="entry name" value="CheY-like"/>
    <property type="match status" value="1"/>
</dbReference>
<dbReference type="InterPro" id="IPR012074">
    <property type="entry name" value="GAF_ANTAR"/>
</dbReference>
<dbReference type="SMART" id="SM01012">
    <property type="entry name" value="ANTAR"/>
    <property type="match status" value="1"/>
</dbReference>
<dbReference type="PIRSF" id="PIRSF036625">
    <property type="entry name" value="GAF_ANTAR"/>
    <property type="match status" value="1"/>
</dbReference>
<dbReference type="InterPro" id="IPR036388">
    <property type="entry name" value="WH-like_DNA-bd_sf"/>
</dbReference>
<protein>
    <submittedName>
        <fullName evidence="6">ANTAR domain-containing protein</fullName>
    </submittedName>
</protein>
<evidence type="ECO:0000256" key="1">
    <source>
        <dbReference type="ARBA" id="ARBA00022679"/>
    </source>
</evidence>
<dbReference type="EMBL" id="JBHSPR010000069">
    <property type="protein sequence ID" value="MFC6022861.1"/>
    <property type="molecule type" value="Genomic_DNA"/>
</dbReference>
<gene>
    <name evidence="6" type="ORF">ACFP2T_42745</name>
</gene>
<name>A0ABW1KNI3_9ACTN</name>
<evidence type="ECO:0000313" key="7">
    <source>
        <dbReference type="Proteomes" id="UP001596203"/>
    </source>
</evidence>
<comment type="caution">
    <text evidence="6">The sequence shown here is derived from an EMBL/GenBank/DDBJ whole genome shotgun (WGS) entry which is preliminary data.</text>
</comment>
<dbReference type="InterPro" id="IPR011006">
    <property type="entry name" value="CheY-like_superfamily"/>
</dbReference>
<organism evidence="6 7">
    <name type="scientific">Plantactinospora solaniradicis</name>
    <dbReference type="NCBI Taxonomy" id="1723736"/>
    <lineage>
        <taxon>Bacteria</taxon>
        <taxon>Bacillati</taxon>
        <taxon>Actinomycetota</taxon>
        <taxon>Actinomycetes</taxon>
        <taxon>Micromonosporales</taxon>
        <taxon>Micromonosporaceae</taxon>
        <taxon>Plantactinospora</taxon>
    </lineage>
</organism>
<keyword evidence="1" id="KW-0808">Transferase</keyword>
<keyword evidence="7" id="KW-1185">Reference proteome</keyword>
<accession>A0ABW1KNI3</accession>
<evidence type="ECO:0000256" key="3">
    <source>
        <dbReference type="ARBA" id="ARBA00023015"/>
    </source>
</evidence>
<dbReference type="PROSITE" id="PS50921">
    <property type="entry name" value="ANTAR"/>
    <property type="match status" value="1"/>
</dbReference>
<dbReference type="Pfam" id="PF03861">
    <property type="entry name" value="ANTAR"/>
    <property type="match status" value="1"/>
</dbReference>
<keyword evidence="3" id="KW-0805">Transcription regulation</keyword>
<feature type="domain" description="ANTAR" evidence="5">
    <location>
        <begin position="167"/>
        <end position="228"/>
    </location>
</feature>
<evidence type="ECO:0000256" key="4">
    <source>
        <dbReference type="ARBA" id="ARBA00023163"/>
    </source>
</evidence>
<dbReference type="RefSeq" id="WP_377432715.1">
    <property type="nucleotide sequence ID" value="NZ_JBHSPR010000069.1"/>
</dbReference>
<sequence>MSELSLDTTEAFAELGRIKLGDTNLAGVLDRIAELAKRSIPGAEEVSVTLIRGDDAYTAAFTGQLALRLDESQYQKGHGPCLDAAQSGATMSVPDMSSETRWPDWAARARTEGALSSMSIGLPIQEAVVGALNVYGAKPDAFDDDDVLQAQTFAGYAAVALANAHLYDTTATLAQQMQAAMESRAVIEQAKGIIMGERRCTADEAFAILAKVSQDSNRKVREVATALVDRAKQPPPKP</sequence>
<dbReference type="Gene3D" id="1.10.10.10">
    <property type="entry name" value="Winged helix-like DNA-binding domain superfamily/Winged helix DNA-binding domain"/>
    <property type="match status" value="1"/>
</dbReference>
<evidence type="ECO:0000259" key="5">
    <source>
        <dbReference type="PROSITE" id="PS50921"/>
    </source>
</evidence>
<dbReference type="InterPro" id="IPR005561">
    <property type="entry name" value="ANTAR"/>
</dbReference>
<dbReference type="InterPro" id="IPR003018">
    <property type="entry name" value="GAF"/>
</dbReference>
<evidence type="ECO:0000256" key="2">
    <source>
        <dbReference type="ARBA" id="ARBA00022777"/>
    </source>
</evidence>
<dbReference type="Pfam" id="PF13185">
    <property type="entry name" value="GAF_2"/>
    <property type="match status" value="1"/>
</dbReference>
<keyword evidence="4" id="KW-0804">Transcription</keyword>